<name>A0ABX1RT79_9FLAO</name>
<reference evidence="3 4" key="1">
    <citation type="submission" date="2020-04" db="EMBL/GenBank/DDBJ databases">
        <title>A Flavivirga sp. nov.</title>
        <authorList>
            <person name="Sun X."/>
        </authorList>
    </citation>
    <scope>NUCLEOTIDE SEQUENCE [LARGE SCALE GENOMIC DNA]</scope>
    <source>
        <strain evidence="3 4">Y03</strain>
    </source>
</reference>
<dbReference type="InterPro" id="IPR025406">
    <property type="entry name" value="DUF4132"/>
</dbReference>
<evidence type="ECO:0000313" key="4">
    <source>
        <dbReference type="Proteomes" id="UP000746690"/>
    </source>
</evidence>
<accession>A0ABX1RT79</accession>
<dbReference type="Proteomes" id="UP000746690">
    <property type="component" value="Unassembled WGS sequence"/>
</dbReference>
<comment type="caution">
    <text evidence="3">The sequence shown here is derived from an EMBL/GenBank/DDBJ whole genome shotgun (WGS) entry which is preliminary data.</text>
</comment>
<sequence>MKIEELRKRVELFKTKFANNKLDQFSDQEIKHAILDINECLIDLIKFRKKNDYHYEESELCDYTAEFRNSLVTNLSSYTEEEWIVLQNSFLKLTTVLGNTFRDRFLTNAIIKSLEKLENGLGSKPPSEKIISFILKLLSLPYYASYSIHQKDAQAVRQFLIKYGYDEPFQFYDTTIDDRLNKIIDSIKNNRNLFNKTFILFASAFDSKPSDKFKREVSGLIQQIGEETYLNVARQLLMVCAESDPVRKDEDGFIIRGFLGDTEIFLQGLIWSLVSYPDENTIKSITNIAEKAYVRIRVDEYESCIHAQRLGNICINVLGEMCTKDSLLGLTKLRLNIKHKAALKNINKNLEAGAKKHNISIEEIEESVFPDFDLVEGKKQIKFEDYTLRIDLTSGKIIQQWFKPDGSTMKSVPSIVKNDESLSSRLKIIKKEAKEIQKYYGIKKQMIDNQIILKRSIDYLVFKKEYEDHGLVSTITKKLIWVFTKGGHSQEAIYIDGYWESKAGERLNPDNEVKVMFWHPIYVDANNVLEWREKMIELEWKQPIKQAFREVYLLTDAEQTTRTYSNRMAAHILKQHQFSTLAKLRGWSYSLIGSYDDGISNVICSKELKKHKIRAEFWIDELNMEDAYNDSGIWLYVTTDQVKFTDEKGASIPLETIPKIVFSEVMRDIDLFVGVTSVGNDPEWLDKNGERQNTTAYWREYSFGDLTQIAKTRKEILQKLLPRLTKLKGKSSIDGRFLIVEGKLRTYKIHIGSGNILMNPNDEYLCIVPARSDKKIEKVFVPFEGDRGLSIVLSKAFLLVEDNKIKDSTIISQISIT</sequence>
<gene>
    <name evidence="3" type="ORF">HHX25_04550</name>
</gene>
<dbReference type="Pfam" id="PF24879">
    <property type="entry name" value="DUF7737"/>
    <property type="match status" value="1"/>
</dbReference>
<feature type="domain" description="DUF7737" evidence="2">
    <location>
        <begin position="710"/>
        <end position="814"/>
    </location>
</feature>
<evidence type="ECO:0000313" key="3">
    <source>
        <dbReference type="EMBL" id="NMH86762.1"/>
    </source>
</evidence>
<proteinExistence type="predicted"/>
<feature type="domain" description="DUF4132" evidence="1">
    <location>
        <begin position="406"/>
        <end position="587"/>
    </location>
</feature>
<keyword evidence="4" id="KW-1185">Reference proteome</keyword>
<dbReference type="InterPro" id="IPR056639">
    <property type="entry name" value="DUF7737"/>
</dbReference>
<organism evidence="3 4">
    <name type="scientific">Flavivirga algicola</name>
    <dbReference type="NCBI Taxonomy" id="2729136"/>
    <lineage>
        <taxon>Bacteria</taxon>
        <taxon>Pseudomonadati</taxon>
        <taxon>Bacteroidota</taxon>
        <taxon>Flavobacteriia</taxon>
        <taxon>Flavobacteriales</taxon>
        <taxon>Flavobacteriaceae</taxon>
        <taxon>Flavivirga</taxon>
    </lineage>
</organism>
<dbReference type="RefSeq" id="WP_169670612.1">
    <property type="nucleotide sequence ID" value="NZ_JABBHF010000002.1"/>
</dbReference>
<dbReference type="EMBL" id="JABBHF010000002">
    <property type="protein sequence ID" value="NMH86762.1"/>
    <property type="molecule type" value="Genomic_DNA"/>
</dbReference>
<evidence type="ECO:0000259" key="1">
    <source>
        <dbReference type="Pfam" id="PF13569"/>
    </source>
</evidence>
<dbReference type="Pfam" id="PF13569">
    <property type="entry name" value="DUF4132"/>
    <property type="match status" value="1"/>
</dbReference>
<evidence type="ECO:0000259" key="2">
    <source>
        <dbReference type="Pfam" id="PF24879"/>
    </source>
</evidence>
<protein>
    <submittedName>
        <fullName evidence="3">DUF4132 domain-containing protein</fullName>
    </submittedName>
</protein>